<dbReference type="PANTHER" id="PTHR30006:SF24">
    <property type="entry name" value="SLL0237 PROTEIN"/>
    <property type="match status" value="1"/>
</dbReference>
<accession>A0ABD6A630</accession>
<protein>
    <submittedName>
        <fullName evidence="3">Iron ABC transporter substrate-binding protein</fullName>
    </submittedName>
</protein>
<dbReference type="PANTHER" id="PTHR30006">
    <property type="entry name" value="THIAMINE-BINDING PERIPLASMIC PROTEIN-RELATED"/>
    <property type="match status" value="1"/>
</dbReference>
<dbReference type="Pfam" id="PF13343">
    <property type="entry name" value="SBP_bac_6"/>
    <property type="match status" value="1"/>
</dbReference>
<keyword evidence="4" id="KW-1185">Reference proteome</keyword>
<evidence type="ECO:0000313" key="4">
    <source>
        <dbReference type="Proteomes" id="UP001596547"/>
    </source>
</evidence>
<proteinExistence type="predicted"/>
<name>A0ABD6A630_9EURY</name>
<dbReference type="PROSITE" id="PS51318">
    <property type="entry name" value="TAT"/>
    <property type="match status" value="1"/>
</dbReference>
<keyword evidence="1" id="KW-0732">Signal</keyword>
<reference evidence="3 4" key="1">
    <citation type="journal article" date="2019" name="Int. J. Syst. Evol. Microbiol.">
        <title>The Global Catalogue of Microorganisms (GCM) 10K type strain sequencing project: providing services to taxonomists for standard genome sequencing and annotation.</title>
        <authorList>
            <consortium name="The Broad Institute Genomics Platform"/>
            <consortium name="The Broad Institute Genome Sequencing Center for Infectious Disease"/>
            <person name="Wu L."/>
            <person name="Ma J."/>
        </authorList>
    </citation>
    <scope>NUCLEOTIDE SEQUENCE [LARGE SCALE GENOMIC DNA]</scope>
    <source>
        <strain evidence="3 4">PSR21</strain>
    </source>
</reference>
<dbReference type="RefSeq" id="WP_276305446.1">
    <property type="nucleotide sequence ID" value="NZ_CP119992.1"/>
</dbReference>
<dbReference type="SUPFAM" id="SSF53850">
    <property type="entry name" value="Periplasmic binding protein-like II"/>
    <property type="match status" value="1"/>
</dbReference>
<dbReference type="GeneID" id="79315028"/>
<dbReference type="CDD" id="cd13543">
    <property type="entry name" value="PBP2_Fbp"/>
    <property type="match status" value="1"/>
</dbReference>
<feature type="region of interest" description="Disordered" evidence="2">
    <location>
        <begin position="39"/>
        <end position="73"/>
    </location>
</feature>
<dbReference type="PIRSF" id="PIRSF002825">
    <property type="entry name" value="CfbpA"/>
    <property type="match status" value="1"/>
</dbReference>
<sequence length="387" mass="41455">MTTEDSPGRAITRRRLLATGAAAGVAGLAGCTGLFRGSNESGGNGSEAVGQIGSGRSPFGDREIGGGTSMADMPEMSGELTVYSARGEVLVGELISFIEDLYPDLAVKVRYNSAAELVNQIETEGENSPAEVFFTVDASSLGELKKDGFTSELPEGVRELVREEFRDPDGQWIGTSGRARTVPYNTNKFEKSDVPTDVMAFPEKKAFADGIGWAPTYSSFQSFVTAMRVLEGEKATRQWLRGVMDLGVREYSDEFRVAEAIADGEIGVGFANHYYIQRVLAGRGGEAPIATAFTKGDAGAMFNVAGASVLKTAADAELAANFVRHLLSAEAQDYFARETFEYPLVPGVEPIGRLPTIDELNPPEGLDLTQLSDFQGTIELMRDVGVL</sequence>
<dbReference type="InterPro" id="IPR026045">
    <property type="entry name" value="Ferric-bd"/>
</dbReference>
<dbReference type="Proteomes" id="UP001596547">
    <property type="component" value="Unassembled WGS sequence"/>
</dbReference>
<evidence type="ECO:0000313" key="3">
    <source>
        <dbReference type="EMBL" id="MFC7316049.1"/>
    </source>
</evidence>
<organism evidence="3 4">
    <name type="scientific">Halomarina halobia</name>
    <dbReference type="NCBI Taxonomy" id="3033386"/>
    <lineage>
        <taxon>Archaea</taxon>
        <taxon>Methanobacteriati</taxon>
        <taxon>Methanobacteriota</taxon>
        <taxon>Stenosarchaea group</taxon>
        <taxon>Halobacteria</taxon>
        <taxon>Halobacteriales</taxon>
        <taxon>Natronomonadaceae</taxon>
        <taxon>Halomarina</taxon>
    </lineage>
</organism>
<dbReference type="Gene3D" id="3.40.190.10">
    <property type="entry name" value="Periplasmic binding protein-like II"/>
    <property type="match status" value="2"/>
</dbReference>
<evidence type="ECO:0000256" key="1">
    <source>
        <dbReference type="ARBA" id="ARBA00022729"/>
    </source>
</evidence>
<evidence type="ECO:0000256" key="2">
    <source>
        <dbReference type="SAM" id="MobiDB-lite"/>
    </source>
</evidence>
<comment type="caution">
    <text evidence="3">The sequence shown here is derived from an EMBL/GenBank/DDBJ whole genome shotgun (WGS) entry which is preliminary data.</text>
</comment>
<gene>
    <name evidence="3" type="ORF">ACFQPE_04465</name>
</gene>
<dbReference type="AlphaFoldDB" id="A0ABD6A630"/>
<dbReference type="InterPro" id="IPR006311">
    <property type="entry name" value="TAT_signal"/>
</dbReference>
<dbReference type="EMBL" id="JBHTBF010000001">
    <property type="protein sequence ID" value="MFC7316049.1"/>
    <property type="molecule type" value="Genomic_DNA"/>
</dbReference>